<keyword evidence="3" id="KW-0645">Protease</keyword>
<keyword evidence="4" id="KW-0378">Hydrolase</keyword>
<keyword evidence="8" id="KW-0812">Transmembrane</keyword>
<dbReference type="InterPro" id="IPR000834">
    <property type="entry name" value="Peptidase_M14"/>
</dbReference>
<organism evidence="11">
    <name type="scientific">Candidatus Kentrum sp. SD</name>
    <dbReference type="NCBI Taxonomy" id="2126332"/>
    <lineage>
        <taxon>Bacteria</taxon>
        <taxon>Pseudomonadati</taxon>
        <taxon>Pseudomonadota</taxon>
        <taxon>Gammaproteobacteria</taxon>
        <taxon>Candidatus Kentrum</taxon>
    </lineage>
</organism>
<proteinExistence type="inferred from homology"/>
<keyword evidence="8" id="KW-1133">Transmembrane helix</keyword>
<accession>A0A450Z750</accession>
<evidence type="ECO:0000256" key="7">
    <source>
        <dbReference type="PROSITE-ProRule" id="PRU01379"/>
    </source>
</evidence>
<dbReference type="GO" id="GO:0005615">
    <property type="term" value="C:extracellular space"/>
    <property type="evidence" value="ECO:0007669"/>
    <property type="project" value="TreeGrafter"/>
</dbReference>
<dbReference type="GO" id="GO:0006508">
    <property type="term" value="P:proteolysis"/>
    <property type="evidence" value="ECO:0007669"/>
    <property type="project" value="UniProtKB-KW"/>
</dbReference>
<evidence type="ECO:0000256" key="1">
    <source>
        <dbReference type="ARBA" id="ARBA00001947"/>
    </source>
</evidence>
<name>A0A450Z750_9GAMM</name>
<sequence>MAIPPFIFRVNSIWVLPHDHNVDIQRLFMYRENKNLGESVHVAGLIPCQTWREALTCSAFVIIFSFLILSVAFFDGMIGNTATAAMTAASQLDSLQTTPRTGAIPTVARMCHRIGEKLGSVSIEECLSHGLSITGGLSVRRQPILGKEYPSRMSLSQIRVLLFGGIHGDEYSSVSIVFKWMKFLDNHQEKLFHWYVVPLLNPDGLLQKKSQRVNANDVDLNRNFPPWNGNGKASLAYWNQQAKRNPRRYPGSNPLSEPETRWLVKKIDEFQPDVIIALHAPYGVVDFDGPPKAPKKLGRLRLNLLGTYPGSLGNYAALRRGIPVVTLELRYAGILPDNEEIERIWSDLIKWLIKRFRA</sequence>
<evidence type="ECO:0000256" key="5">
    <source>
        <dbReference type="ARBA" id="ARBA00022833"/>
    </source>
</evidence>
<evidence type="ECO:0000256" key="8">
    <source>
        <dbReference type="SAM" id="Phobius"/>
    </source>
</evidence>
<evidence type="ECO:0000256" key="4">
    <source>
        <dbReference type="ARBA" id="ARBA00022801"/>
    </source>
</evidence>
<evidence type="ECO:0000313" key="10">
    <source>
        <dbReference type="EMBL" id="VFK44987.1"/>
    </source>
</evidence>
<keyword evidence="8" id="KW-0472">Membrane</keyword>
<dbReference type="SMART" id="SM00631">
    <property type="entry name" value="Zn_pept"/>
    <property type="match status" value="1"/>
</dbReference>
<dbReference type="SUPFAM" id="SSF53187">
    <property type="entry name" value="Zn-dependent exopeptidases"/>
    <property type="match status" value="1"/>
</dbReference>
<evidence type="ECO:0000256" key="2">
    <source>
        <dbReference type="ARBA" id="ARBA00005988"/>
    </source>
</evidence>
<comment type="caution">
    <text evidence="7">Lacks conserved residue(s) required for the propagation of feature annotation.</text>
</comment>
<keyword evidence="5" id="KW-0862">Zinc</keyword>
<dbReference type="PROSITE" id="PS52035">
    <property type="entry name" value="PEPTIDASE_M14"/>
    <property type="match status" value="1"/>
</dbReference>
<keyword evidence="6" id="KW-0482">Metalloprotease</keyword>
<reference evidence="11" key="1">
    <citation type="submission" date="2019-02" db="EMBL/GenBank/DDBJ databases">
        <authorList>
            <person name="Gruber-Vodicka R. H."/>
            <person name="Seah K. B. B."/>
        </authorList>
    </citation>
    <scope>NUCLEOTIDE SEQUENCE</scope>
    <source>
        <strain evidence="11">BECK_S1320</strain>
        <strain evidence="10">BECK_S1321</strain>
    </source>
</reference>
<evidence type="ECO:0000313" key="11">
    <source>
        <dbReference type="EMBL" id="VFK49631.1"/>
    </source>
</evidence>
<evidence type="ECO:0000259" key="9">
    <source>
        <dbReference type="PROSITE" id="PS52035"/>
    </source>
</evidence>
<evidence type="ECO:0000256" key="6">
    <source>
        <dbReference type="ARBA" id="ARBA00023049"/>
    </source>
</evidence>
<feature type="domain" description="Peptidase M14" evidence="9">
    <location>
        <begin position="107"/>
        <end position="358"/>
    </location>
</feature>
<gene>
    <name evidence="11" type="ORF">BECKSD772E_GA0070983_12054</name>
    <name evidence="10" type="ORF">BECKSD772F_GA0070984_12044</name>
</gene>
<dbReference type="Gene3D" id="3.40.630.10">
    <property type="entry name" value="Zn peptidases"/>
    <property type="match status" value="1"/>
</dbReference>
<evidence type="ECO:0000256" key="3">
    <source>
        <dbReference type="ARBA" id="ARBA00022670"/>
    </source>
</evidence>
<dbReference type="EMBL" id="CAADFR010000204">
    <property type="protein sequence ID" value="VFK44987.1"/>
    <property type="molecule type" value="Genomic_DNA"/>
</dbReference>
<dbReference type="PANTHER" id="PTHR11705:SF143">
    <property type="entry name" value="SLL0236 PROTEIN"/>
    <property type="match status" value="1"/>
</dbReference>
<dbReference type="Pfam" id="PF00246">
    <property type="entry name" value="Peptidase_M14"/>
    <property type="match status" value="1"/>
</dbReference>
<feature type="transmembrane region" description="Helical" evidence="8">
    <location>
        <begin position="54"/>
        <end position="74"/>
    </location>
</feature>
<dbReference type="PANTHER" id="PTHR11705">
    <property type="entry name" value="PROTEASE FAMILY M14 CARBOXYPEPTIDASE A,B"/>
    <property type="match status" value="1"/>
</dbReference>
<dbReference type="GO" id="GO:0008270">
    <property type="term" value="F:zinc ion binding"/>
    <property type="evidence" value="ECO:0007669"/>
    <property type="project" value="InterPro"/>
</dbReference>
<protein>
    <submittedName>
        <fullName evidence="11">Succinylglutamate desuccinylase / Aspartoacylase family protein</fullName>
    </submittedName>
</protein>
<comment type="similarity">
    <text evidence="2 7">Belongs to the peptidase M14 family.</text>
</comment>
<dbReference type="EMBL" id="CAADFU010000205">
    <property type="protein sequence ID" value="VFK49631.1"/>
    <property type="molecule type" value="Genomic_DNA"/>
</dbReference>
<dbReference type="AlphaFoldDB" id="A0A450Z750"/>
<comment type="cofactor">
    <cofactor evidence="1">
        <name>Zn(2+)</name>
        <dbReference type="ChEBI" id="CHEBI:29105"/>
    </cofactor>
</comment>
<dbReference type="GO" id="GO:0004181">
    <property type="term" value="F:metallocarboxypeptidase activity"/>
    <property type="evidence" value="ECO:0007669"/>
    <property type="project" value="InterPro"/>
</dbReference>